<keyword evidence="3" id="KW-0862">Zinc</keyword>
<gene>
    <name evidence="6" type="ORF">N0F65_011064</name>
</gene>
<protein>
    <recommendedName>
        <fullName evidence="5">CW-type domain-containing protein</fullName>
    </recommendedName>
</protein>
<feature type="compositionally biased region" description="Basic residues" evidence="4">
    <location>
        <begin position="526"/>
        <end position="535"/>
    </location>
</feature>
<feature type="compositionally biased region" description="Basic and acidic residues" evidence="4">
    <location>
        <begin position="202"/>
        <end position="217"/>
    </location>
</feature>
<dbReference type="Proteomes" id="UP001146120">
    <property type="component" value="Unassembled WGS sequence"/>
</dbReference>
<feature type="compositionally biased region" description="Low complexity" evidence="4">
    <location>
        <begin position="463"/>
        <end position="473"/>
    </location>
</feature>
<dbReference type="Pfam" id="PF07496">
    <property type="entry name" value="zf-CW"/>
    <property type="match status" value="2"/>
</dbReference>
<dbReference type="GO" id="GO:0005634">
    <property type="term" value="C:nucleus"/>
    <property type="evidence" value="ECO:0007669"/>
    <property type="project" value="TreeGrafter"/>
</dbReference>
<dbReference type="GO" id="GO:0008270">
    <property type="term" value="F:zinc ion binding"/>
    <property type="evidence" value="ECO:0007669"/>
    <property type="project" value="UniProtKB-KW"/>
</dbReference>
<sequence length="535" mass="60301">MGYKEKEQTQSEWVDVYLLAPEDDRACIELKDFTIMKPKNNKMHRVIRYYPRCEITYRMMPPQPDKDIVRPDGTVGPRHNGGFSNPSRNAEVFRLKRRLLNEYIGEEKQQQPPAAYQPLDSPSVGSYRDRSPSPMRAPIPRYQPIVVGDEDDLNLTSELQPRLSLKARLKYVTSLWPENAPFSDDEDVMDYYGLEVQIISEEERKKEQESSPVKVEEPAPTNATEASSDANTTAAAESPVKTENESPPSEPGTPELSVNTRSGALQKRKEEEAVLPAATKQDDWVQCDKCQKWRRLPNHVNVSELPATWYCKMNRWDKRYNKCSIPEEKVILPMKESDLVGYRERRFAMDFLHRVKRMDKALLQYKYTDARDDDGERKVLQCCECLKKRPLIAGMDPQKVAQPFVCWMNNWDELHASCSAPQGPLPPRYAEVPGFGPTNTGGDEDNSGEKSAKKSGGKHSDTNANNVDAVAAADSKKSSKSQNQAGSSSAANGSKKPSKRRPSDKVTNTPEKSANAATSNASSGTKRPKRRESNR</sequence>
<keyword evidence="1" id="KW-0479">Metal-binding</keyword>
<evidence type="ECO:0000256" key="2">
    <source>
        <dbReference type="ARBA" id="ARBA00022771"/>
    </source>
</evidence>
<feature type="region of interest" description="Disordered" evidence="4">
    <location>
        <begin position="425"/>
        <end position="535"/>
    </location>
</feature>
<accession>A0AAV2ZE54</accession>
<feature type="compositionally biased region" description="Low complexity" evidence="4">
    <location>
        <begin position="513"/>
        <end position="523"/>
    </location>
</feature>
<evidence type="ECO:0000259" key="5">
    <source>
        <dbReference type="PROSITE" id="PS51050"/>
    </source>
</evidence>
<evidence type="ECO:0000313" key="7">
    <source>
        <dbReference type="Proteomes" id="UP001146120"/>
    </source>
</evidence>
<proteinExistence type="predicted"/>
<keyword evidence="2" id="KW-0863">Zinc-finger</keyword>
<organism evidence="6 7">
    <name type="scientific">Lagenidium giganteum</name>
    <dbReference type="NCBI Taxonomy" id="4803"/>
    <lineage>
        <taxon>Eukaryota</taxon>
        <taxon>Sar</taxon>
        <taxon>Stramenopiles</taxon>
        <taxon>Oomycota</taxon>
        <taxon>Peronosporomycetes</taxon>
        <taxon>Pythiales</taxon>
        <taxon>Pythiaceae</taxon>
    </lineage>
</organism>
<reference evidence="6" key="1">
    <citation type="submission" date="2022-11" db="EMBL/GenBank/DDBJ databases">
        <authorList>
            <person name="Morgan W.R."/>
            <person name="Tartar A."/>
        </authorList>
    </citation>
    <scope>NUCLEOTIDE SEQUENCE</scope>
    <source>
        <strain evidence="6">ARSEF 373</strain>
    </source>
</reference>
<comment type="caution">
    <text evidence="6">The sequence shown here is derived from an EMBL/GenBank/DDBJ whole genome shotgun (WGS) entry which is preliminary data.</text>
</comment>
<reference evidence="6" key="2">
    <citation type="journal article" date="2023" name="Microbiol Resour">
        <title>Decontamination and Annotation of the Draft Genome Sequence of the Oomycete Lagenidium giganteum ARSEF 373.</title>
        <authorList>
            <person name="Morgan W.R."/>
            <person name="Tartar A."/>
        </authorList>
    </citation>
    <scope>NUCLEOTIDE SEQUENCE</scope>
    <source>
        <strain evidence="6">ARSEF 373</strain>
    </source>
</reference>
<dbReference type="PANTHER" id="PTHR15999:SF2">
    <property type="entry name" value="ZINC FINGER CW-TYPE PWWP DOMAIN PROTEIN 1"/>
    <property type="match status" value="1"/>
</dbReference>
<dbReference type="InterPro" id="IPR042778">
    <property type="entry name" value="ZCWPW1/ZCWPW2"/>
</dbReference>
<dbReference type="PROSITE" id="PS51050">
    <property type="entry name" value="ZF_CW"/>
    <property type="match status" value="1"/>
</dbReference>
<feature type="compositionally biased region" description="Polar residues" evidence="4">
    <location>
        <begin position="221"/>
        <end position="235"/>
    </location>
</feature>
<feature type="region of interest" description="Disordered" evidence="4">
    <location>
        <begin position="106"/>
        <end position="143"/>
    </location>
</feature>
<dbReference type="AlphaFoldDB" id="A0AAV2ZE54"/>
<keyword evidence="7" id="KW-1185">Reference proteome</keyword>
<dbReference type="EMBL" id="DAKRPA010000007">
    <property type="protein sequence ID" value="DBA04516.1"/>
    <property type="molecule type" value="Genomic_DNA"/>
</dbReference>
<feature type="compositionally biased region" description="Low complexity" evidence="4">
    <location>
        <begin position="480"/>
        <end position="495"/>
    </location>
</feature>
<feature type="domain" description="CW-type" evidence="5">
    <location>
        <begin position="278"/>
        <end position="331"/>
    </location>
</feature>
<evidence type="ECO:0000313" key="6">
    <source>
        <dbReference type="EMBL" id="DBA04516.1"/>
    </source>
</evidence>
<evidence type="ECO:0000256" key="1">
    <source>
        <dbReference type="ARBA" id="ARBA00022723"/>
    </source>
</evidence>
<dbReference type="Gene3D" id="3.30.40.100">
    <property type="match status" value="2"/>
</dbReference>
<evidence type="ECO:0000256" key="4">
    <source>
        <dbReference type="SAM" id="MobiDB-lite"/>
    </source>
</evidence>
<name>A0AAV2ZE54_9STRA</name>
<evidence type="ECO:0000256" key="3">
    <source>
        <dbReference type="ARBA" id="ARBA00022833"/>
    </source>
</evidence>
<dbReference type="PANTHER" id="PTHR15999">
    <property type="entry name" value="ZINC FINGER CW-TYPE PWWP DOMAIN PROTEIN 1"/>
    <property type="match status" value="1"/>
</dbReference>
<feature type="region of interest" description="Disordered" evidence="4">
    <location>
        <begin position="202"/>
        <end position="274"/>
    </location>
</feature>
<dbReference type="InterPro" id="IPR011124">
    <property type="entry name" value="Znf_CW"/>
</dbReference>